<dbReference type="InterPro" id="IPR028098">
    <property type="entry name" value="Glyco_trans_4-like_N"/>
</dbReference>
<dbReference type="PANTHER" id="PTHR45947">
    <property type="entry name" value="SULFOQUINOVOSYL TRANSFERASE SQD2"/>
    <property type="match status" value="1"/>
</dbReference>
<evidence type="ECO:0000313" key="4">
    <source>
        <dbReference type="Proteomes" id="UP001286174"/>
    </source>
</evidence>
<dbReference type="Pfam" id="PF00534">
    <property type="entry name" value="Glycos_transf_1"/>
    <property type="match status" value="1"/>
</dbReference>
<dbReference type="InterPro" id="IPR001296">
    <property type="entry name" value="Glyco_trans_1"/>
</dbReference>
<protein>
    <submittedName>
        <fullName evidence="3">Glycosyltransferase family 4 protein</fullName>
    </submittedName>
</protein>
<dbReference type="SUPFAM" id="SSF53756">
    <property type="entry name" value="UDP-Glycosyltransferase/glycogen phosphorylase"/>
    <property type="match status" value="1"/>
</dbReference>
<feature type="domain" description="Glycosyltransferase subfamily 4-like N-terminal" evidence="2">
    <location>
        <begin position="44"/>
        <end position="141"/>
    </location>
</feature>
<dbReference type="Proteomes" id="UP001286174">
    <property type="component" value="Unassembled WGS sequence"/>
</dbReference>
<organism evidence="3 4">
    <name type="scientific">Grylomicrobium aquisgranensis</name>
    <dbReference type="NCBI Taxonomy" id="2926318"/>
    <lineage>
        <taxon>Bacteria</taxon>
        <taxon>Bacillati</taxon>
        <taxon>Bacillota</taxon>
        <taxon>Erysipelotrichia</taxon>
        <taxon>Erysipelotrichales</taxon>
        <taxon>Erysipelotrichaceae</taxon>
        <taxon>Grylomicrobium</taxon>
    </lineage>
</organism>
<dbReference type="InterPro" id="IPR050194">
    <property type="entry name" value="Glycosyltransferase_grp1"/>
</dbReference>
<keyword evidence="4" id="KW-1185">Reference proteome</keyword>
<dbReference type="RefSeq" id="WP_370595648.1">
    <property type="nucleotide sequence ID" value="NZ_JALBUR010000005.1"/>
</dbReference>
<feature type="domain" description="Glycosyl transferase family 1" evidence="1">
    <location>
        <begin position="154"/>
        <end position="304"/>
    </location>
</feature>
<reference evidence="3 4" key="1">
    <citation type="submission" date="2022-03" db="EMBL/GenBank/DDBJ databases">
        <title>Novel taxa within the pig intestine.</title>
        <authorList>
            <person name="Wylensek D."/>
            <person name="Bishof K."/>
            <person name="Afrizal A."/>
            <person name="Clavel T."/>
        </authorList>
    </citation>
    <scope>NUCLEOTIDE SEQUENCE [LARGE SCALE GENOMIC DNA]</scope>
    <source>
        <strain evidence="3 4">CLA-KB-P133</strain>
    </source>
</reference>
<dbReference type="CDD" id="cd03801">
    <property type="entry name" value="GT4_PimA-like"/>
    <property type="match status" value="1"/>
</dbReference>
<evidence type="ECO:0000259" key="1">
    <source>
        <dbReference type="Pfam" id="PF00534"/>
    </source>
</evidence>
<dbReference type="EMBL" id="JALBUR010000005">
    <property type="protein sequence ID" value="MDX8419137.1"/>
    <property type="molecule type" value="Genomic_DNA"/>
</dbReference>
<evidence type="ECO:0000313" key="3">
    <source>
        <dbReference type="EMBL" id="MDX8419137.1"/>
    </source>
</evidence>
<proteinExistence type="predicted"/>
<sequence>MKILLYFENQNMIKISGMGRAFEHQKLALTSQHIAYTTDPWDTDYDILHINTYMANSDAIIRSARENGKCVIYHAHSTEEDFKNSFLFSNQIAPYYKTWLVNRYSQADAIITPTPYSRSLLIKYGITLPIYAVSNGIVLERYAYDYEKVKAFRKYFSLADDAKTVIGVGLLFQRKGLLDFIEVAKMLPQYQFIWFGDINKLIIPREITEAMENAPENVIFPGYVKGAIIEGAYASAKCFFFPSYEETEGIVVLEALAARCPMLVRDIGAYDPWLQNGKNCWMGHNNAEFADLIAKIVEHQVPDLTDAGYETAKERSIDRIGVQLKQVYTRVLQAAGKPVH</sequence>
<comment type="caution">
    <text evidence="3">The sequence shown here is derived from an EMBL/GenBank/DDBJ whole genome shotgun (WGS) entry which is preliminary data.</text>
</comment>
<name>A0AB35U4A3_9FIRM</name>
<accession>A0AB35U4A3</accession>
<evidence type="ECO:0000259" key="2">
    <source>
        <dbReference type="Pfam" id="PF13439"/>
    </source>
</evidence>
<dbReference type="Gene3D" id="3.40.50.2000">
    <property type="entry name" value="Glycogen Phosphorylase B"/>
    <property type="match status" value="2"/>
</dbReference>
<dbReference type="PANTHER" id="PTHR45947:SF3">
    <property type="entry name" value="SULFOQUINOVOSYL TRANSFERASE SQD2"/>
    <property type="match status" value="1"/>
</dbReference>
<gene>
    <name evidence="3" type="ORF">MOZ60_03405</name>
</gene>
<dbReference type="Pfam" id="PF13439">
    <property type="entry name" value="Glyco_transf_4"/>
    <property type="match status" value="1"/>
</dbReference>
<dbReference type="GO" id="GO:0016757">
    <property type="term" value="F:glycosyltransferase activity"/>
    <property type="evidence" value="ECO:0007669"/>
    <property type="project" value="InterPro"/>
</dbReference>
<dbReference type="AlphaFoldDB" id="A0AB35U4A3"/>